<dbReference type="GO" id="GO:0043542">
    <property type="term" value="P:endothelial cell migration"/>
    <property type="evidence" value="ECO:0007669"/>
    <property type="project" value="TreeGrafter"/>
</dbReference>
<accession>A0A8D2J3I7</accession>
<proteinExistence type="inferred from homology"/>
<feature type="domain" description="EF-hand" evidence="6">
    <location>
        <begin position="51"/>
        <end position="86"/>
    </location>
</feature>
<dbReference type="CDD" id="cd05030">
    <property type="entry name" value="calgranulins"/>
    <property type="match status" value="1"/>
</dbReference>
<organism evidence="7 8">
    <name type="scientific">Varanus komodoensis</name>
    <name type="common">Komodo dragon</name>
    <dbReference type="NCBI Taxonomy" id="61221"/>
    <lineage>
        <taxon>Eukaryota</taxon>
        <taxon>Metazoa</taxon>
        <taxon>Chordata</taxon>
        <taxon>Craniata</taxon>
        <taxon>Vertebrata</taxon>
        <taxon>Euteleostomi</taxon>
        <taxon>Lepidosauria</taxon>
        <taxon>Squamata</taxon>
        <taxon>Bifurcata</taxon>
        <taxon>Unidentata</taxon>
        <taxon>Episquamata</taxon>
        <taxon>Toxicofera</taxon>
        <taxon>Anguimorpha</taxon>
        <taxon>Paleoanguimorpha</taxon>
        <taxon>Varanoidea</taxon>
        <taxon>Varanidae</taxon>
        <taxon>Varanus</taxon>
    </lineage>
</organism>
<dbReference type="SMART" id="SM00054">
    <property type="entry name" value="EFh"/>
    <property type="match status" value="1"/>
</dbReference>
<sequence>MAQTQLEKCFETVINIFHQYSVRVGHFDTLTKGELRQLIEKELPTFLKEQKNPQAIEKIFTDLDKNKDKQISFGEFMDLVVKVVIAAHEHIHKEGDDGHAHHHHH</sequence>
<evidence type="ECO:0000256" key="1">
    <source>
        <dbReference type="ARBA" id="ARBA00007323"/>
    </source>
</evidence>
<dbReference type="PANTHER" id="PTHR11639">
    <property type="entry name" value="S100 CALCIUM-BINDING PROTEIN"/>
    <property type="match status" value="1"/>
</dbReference>
<dbReference type="Gene3D" id="1.10.238.10">
    <property type="entry name" value="EF-hand"/>
    <property type="match status" value="1"/>
</dbReference>
<evidence type="ECO:0000313" key="8">
    <source>
        <dbReference type="Proteomes" id="UP000694545"/>
    </source>
</evidence>
<evidence type="ECO:0000256" key="3">
    <source>
        <dbReference type="ARBA" id="ARBA00022737"/>
    </source>
</evidence>
<protein>
    <recommendedName>
        <fullName evidence="5">Protein S100</fullName>
    </recommendedName>
    <alternativeName>
        <fullName evidence="5">S100 calcium-binding protein</fullName>
    </alternativeName>
</protein>
<keyword evidence="4 5" id="KW-0106">Calcium</keyword>
<keyword evidence="3" id="KW-0677">Repeat</keyword>
<keyword evidence="2 5" id="KW-0479">Metal-binding</keyword>
<evidence type="ECO:0000256" key="2">
    <source>
        <dbReference type="ARBA" id="ARBA00022723"/>
    </source>
</evidence>
<reference evidence="7" key="1">
    <citation type="submission" date="2025-08" db="UniProtKB">
        <authorList>
            <consortium name="Ensembl"/>
        </authorList>
    </citation>
    <scope>IDENTIFICATION</scope>
</reference>
<dbReference type="InterPro" id="IPR011992">
    <property type="entry name" value="EF-hand-dom_pair"/>
</dbReference>
<gene>
    <name evidence="7" type="primary">LOC123019728</name>
</gene>
<dbReference type="GeneID" id="123019728"/>
<evidence type="ECO:0000256" key="4">
    <source>
        <dbReference type="ARBA" id="ARBA00022837"/>
    </source>
</evidence>
<dbReference type="SUPFAM" id="SSF47473">
    <property type="entry name" value="EF-hand"/>
    <property type="match status" value="1"/>
</dbReference>
<comment type="similarity">
    <text evidence="1 5">Belongs to the S-100 family.</text>
</comment>
<dbReference type="GO" id="GO:0005737">
    <property type="term" value="C:cytoplasm"/>
    <property type="evidence" value="ECO:0007669"/>
    <property type="project" value="TreeGrafter"/>
</dbReference>
<dbReference type="InterPro" id="IPR002048">
    <property type="entry name" value="EF_hand_dom"/>
</dbReference>
<dbReference type="PROSITE" id="PS00018">
    <property type="entry name" value="EF_HAND_1"/>
    <property type="match status" value="1"/>
</dbReference>
<dbReference type="GO" id="GO:0048306">
    <property type="term" value="F:calcium-dependent protein binding"/>
    <property type="evidence" value="ECO:0007669"/>
    <property type="project" value="TreeGrafter"/>
</dbReference>
<dbReference type="Proteomes" id="UP000694545">
    <property type="component" value="Unplaced"/>
</dbReference>
<evidence type="ECO:0000256" key="5">
    <source>
        <dbReference type="RuleBase" id="RU361184"/>
    </source>
</evidence>
<reference evidence="7" key="2">
    <citation type="submission" date="2025-09" db="UniProtKB">
        <authorList>
            <consortium name="Ensembl"/>
        </authorList>
    </citation>
    <scope>IDENTIFICATION</scope>
</reference>
<evidence type="ECO:0000259" key="6">
    <source>
        <dbReference type="PROSITE" id="PS50222"/>
    </source>
</evidence>
<dbReference type="PROSITE" id="PS00303">
    <property type="entry name" value="S100_CABP"/>
    <property type="match status" value="1"/>
</dbReference>
<dbReference type="SMART" id="SM01394">
    <property type="entry name" value="S_100"/>
    <property type="match status" value="1"/>
</dbReference>
<dbReference type="Pfam" id="PF01023">
    <property type="entry name" value="S_100"/>
    <property type="match status" value="1"/>
</dbReference>
<dbReference type="InterPro" id="IPR018247">
    <property type="entry name" value="EF_Hand_1_Ca_BS"/>
</dbReference>
<dbReference type="InterPro" id="IPR001751">
    <property type="entry name" value="S100/CaBP7/8-like_CS"/>
</dbReference>
<name>A0A8D2J3I7_VARKO</name>
<dbReference type="Ensembl" id="ENSVKKT00000007058.1">
    <property type="protein sequence ID" value="ENSVKKP00000006878.1"/>
    <property type="gene ID" value="ENSVKKG00000004973.1"/>
</dbReference>
<dbReference type="InterPro" id="IPR013787">
    <property type="entry name" value="S100_Ca-bd_sub"/>
</dbReference>
<dbReference type="PANTHER" id="PTHR11639:SF77">
    <property type="entry name" value="PROTEIN S100-A12"/>
    <property type="match status" value="1"/>
</dbReference>
<evidence type="ECO:0000313" key="7">
    <source>
        <dbReference type="Ensembl" id="ENSVKKP00000006878.1"/>
    </source>
</evidence>
<dbReference type="GO" id="GO:0005509">
    <property type="term" value="F:calcium ion binding"/>
    <property type="evidence" value="ECO:0007669"/>
    <property type="project" value="InterPro"/>
</dbReference>
<dbReference type="OMA" id="HEHLHEV"/>
<dbReference type="OrthoDB" id="26525at2759"/>
<dbReference type="PROSITE" id="PS50222">
    <property type="entry name" value="EF_HAND_2"/>
    <property type="match status" value="1"/>
</dbReference>
<keyword evidence="8" id="KW-1185">Reference proteome</keyword>
<dbReference type="GO" id="GO:0070062">
    <property type="term" value="C:extracellular exosome"/>
    <property type="evidence" value="ECO:0007669"/>
    <property type="project" value="TreeGrafter"/>
</dbReference>
<dbReference type="RefSeq" id="XP_044278711.1">
    <property type="nucleotide sequence ID" value="XM_044422776.1"/>
</dbReference>
<dbReference type="AlphaFoldDB" id="A0A8D2J3I7"/>
<dbReference type="KEGG" id="vko:123019728"/>